<feature type="region of interest" description="Disordered" evidence="2">
    <location>
        <begin position="648"/>
        <end position="684"/>
    </location>
</feature>
<accession>A0A0V0QBD7</accession>
<gene>
    <name evidence="3" type="ORF">PPERSA_07951</name>
</gene>
<evidence type="ECO:0000256" key="1">
    <source>
        <dbReference type="ARBA" id="ARBA00010098"/>
    </source>
</evidence>
<feature type="region of interest" description="Disordered" evidence="2">
    <location>
        <begin position="697"/>
        <end position="734"/>
    </location>
</feature>
<dbReference type="Pfam" id="PF05327">
    <property type="entry name" value="RRN3"/>
    <property type="match status" value="1"/>
</dbReference>
<feature type="compositionally biased region" description="Low complexity" evidence="2">
    <location>
        <begin position="652"/>
        <end position="661"/>
    </location>
</feature>
<dbReference type="InParanoid" id="A0A0V0QBD7"/>
<feature type="compositionally biased region" description="Low complexity" evidence="2">
    <location>
        <begin position="702"/>
        <end position="717"/>
    </location>
</feature>
<keyword evidence="4" id="KW-1185">Reference proteome</keyword>
<dbReference type="EMBL" id="LDAU01000212">
    <property type="protein sequence ID" value="KRW99466.1"/>
    <property type="molecule type" value="Genomic_DNA"/>
</dbReference>
<dbReference type="Gene3D" id="3.10.450.40">
    <property type="match status" value="1"/>
</dbReference>
<dbReference type="GO" id="GO:0006361">
    <property type="term" value="P:transcription initiation at RNA polymerase I promoter"/>
    <property type="evidence" value="ECO:0007669"/>
    <property type="project" value="InterPro"/>
</dbReference>
<feature type="region of interest" description="Disordered" evidence="2">
    <location>
        <begin position="770"/>
        <end position="790"/>
    </location>
</feature>
<evidence type="ECO:0000256" key="2">
    <source>
        <dbReference type="SAM" id="MobiDB-lite"/>
    </source>
</evidence>
<dbReference type="Proteomes" id="UP000054937">
    <property type="component" value="Unassembled WGS sequence"/>
</dbReference>
<comment type="similarity">
    <text evidence="1">Belongs to the RRN3 family.</text>
</comment>
<sequence length="790" mass="94752">MAQNTNTTDTRQLKEEKLYNFLQKALDDYDNGERKNLNLLTEEVCQKNKDKELLKMWMNCFQKKIFSFNNNQVQKQLSEKQIQLEQGQKKYLSDLIVFRMPYLDYDQGPNNHIELLPVFEKFILQLVSKNQNVYIQSIFSHLLDNLVPISYNLKQIGKANEQQITVLDKVFNGKQEVIENIRNIMSKYQINNLNEYKQLEQQDQDFMKIIFSYHPNGAHKMQNFEKIILGQQLFGENIQKLFFIQKQNGTKEDISYLKSNNENSPQEQEKQNMVDSMARKLDWLMLIFFEYINNQFQVTPQQSKQKIIKNTQKQQSDSDSSDESDSEAQIQQQIKKNSQQITQSEQKQLLSEKSFLFDPKKKFNQQQQKRFFNSLLEIFQSDILITHECKFVQFLIFKLCQLDYENCELFISALIKKIQIKSNTIYLQTKINSTFYLMSFVARSNFLAPQTIFKTLTFIMTYISDYLVSNEDRQSLEYEREEMLKEHQLLYYNIQMIMYIVIYRHRNLDDNQLEQICLFLEQNIPKSFKVLNFIQPQVLIQFQMMLKNHYKHKFKNLLVLFIQHQLDHNNYQKQKYSANEKEKLQLYLYYPFDPYLLQYSEIYIKDIYLYWEDAQKQNNQNVAQSPLLCSTAHSSPSDLYKELEEIEEEIQQKQSQENQYQNKKKQKRNKKNKQKVSQQLEEMDSSISVEQNQMMNYNMDDSNSSEQQESQKINSSQYQKTMEEDQISSSSSIQKEYTNKYKKYRKQSFDHAIIQTNKKVQKLLQKQKYQQGKQELKEQQTVSKKVKLNV</sequence>
<dbReference type="GO" id="GO:0001181">
    <property type="term" value="F:RNA polymerase I general transcription initiation factor activity"/>
    <property type="evidence" value="ECO:0007669"/>
    <property type="project" value="InterPro"/>
</dbReference>
<feature type="compositionally biased region" description="Low complexity" evidence="2">
    <location>
        <begin position="307"/>
        <end position="318"/>
    </location>
</feature>
<evidence type="ECO:0000313" key="4">
    <source>
        <dbReference type="Proteomes" id="UP000054937"/>
    </source>
</evidence>
<comment type="caution">
    <text evidence="3">The sequence shown here is derived from an EMBL/GenBank/DDBJ whole genome shotgun (WGS) entry which is preliminary data.</text>
</comment>
<dbReference type="InterPro" id="IPR007991">
    <property type="entry name" value="RNA_pol_I_trans_ini_fac_RRN3"/>
</dbReference>
<dbReference type="OrthoDB" id="26970at2759"/>
<protein>
    <recommendedName>
        <fullName evidence="5">Armadillo-type fold</fullName>
    </recommendedName>
</protein>
<organism evidence="3 4">
    <name type="scientific">Pseudocohnilembus persalinus</name>
    <name type="common">Ciliate</name>
    <dbReference type="NCBI Taxonomy" id="266149"/>
    <lineage>
        <taxon>Eukaryota</taxon>
        <taxon>Sar</taxon>
        <taxon>Alveolata</taxon>
        <taxon>Ciliophora</taxon>
        <taxon>Intramacronucleata</taxon>
        <taxon>Oligohymenophorea</taxon>
        <taxon>Scuticociliatia</taxon>
        <taxon>Philasterida</taxon>
        <taxon>Pseudocohnilembidae</taxon>
        <taxon>Pseudocohnilembus</taxon>
    </lineage>
</organism>
<proteinExistence type="inferred from homology"/>
<dbReference type="AlphaFoldDB" id="A0A0V0QBD7"/>
<reference evidence="3 4" key="1">
    <citation type="journal article" date="2015" name="Sci. Rep.">
        <title>Genome of the facultative scuticociliatosis pathogen Pseudocohnilembus persalinus provides insight into its virulence through horizontal gene transfer.</title>
        <authorList>
            <person name="Xiong J."/>
            <person name="Wang G."/>
            <person name="Cheng J."/>
            <person name="Tian M."/>
            <person name="Pan X."/>
            <person name="Warren A."/>
            <person name="Jiang C."/>
            <person name="Yuan D."/>
            <person name="Miao W."/>
        </authorList>
    </citation>
    <scope>NUCLEOTIDE SEQUENCE [LARGE SCALE GENOMIC DNA]</scope>
    <source>
        <strain evidence="3">36N120E</strain>
    </source>
</reference>
<feature type="compositionally biased region" description="Basic residues" evidence="2">
    <location>
        <begin position="662"/>
        <end position="674"/>
    </location>
</feature>
<dbReference type="OMA" id="QEDISYI"/>
<name>A0A0V0QBD7_PSEPJ</name>
<dbReference type="PANTHER" id="PTHR12790">
    <property type="entry name" value="TRANSCRIPTION INITIATION FACTOR IA RRN3"/>
    <property type="match status" value="1"/>
</dbReference>
<evidence type="ECO:0000313" key="3">
    <source>
        <dbReference type="EMBL" id="KRW99466.1"/>
    </source>
</evidence>
<feature type="region of interest" description="Disordered" evidence="2">
    <location>
        <begin position="307"/>
        <end position="330"/>
    </location>
</feature>
<evidence type="ECO:0008006" key="5">
    <source>
        <dbReference type="Google" id="ProtNLM"/>
    </source>
</evidence>
<dbReference type="PANTHER" id="PTHR12790:SF0">
    <property type="entry name" value="RNA POLYMERASE I-SPECIFIC TRANSCRIPTION INITIATION FACTOR RRN3-RELATED"/>
    <property type="match status" value="1"/>
</dbReference>